<evidence type="ECO:0000259" key="2">
    <source>
        <dbReference type="Pfam" id="PF24181"/>
    </source>
</evidence>
<dbReference type="PANTHER" id="PTHR18460">
    <property type="entry name" value="TEL2 INTERACTING PROTEIN 1 TTI1 FAMILY MEMBER"/>
    <property type="match status" value="1"/>
</dbReference>
<organism evidence="5">
    <name type="scientific">Rodentolepis nana</name>
    <name type="common">Dwarf tapeworm</name>
    <name type="synonym">Hymenolepis nana</name>
    <dbReference type="NCBI Taxonomy" id="102285"/>
    <lineage>
        <taxon>Eukaryota</taxon>
        <taxon>Metazoa</taxon>
        <taxon>Spiralia</taxon>
        <taxon>Lophotrochozoa</taxon>
        <taxon>Platyhelminthes</taxon>
        <taxon>Cestoda</taxon>
        <taxon>Eucestoda</taxon>
        <taxon>Cyclophyllidea</taxon>
        <taxon>Hymenolepididae</taxon>
        <taxon>Rodentolepis</taxon>
    </lineage>
</organism>
<dbReference type="WBParaSite" id="HNAJ_0001213401-mRNA-1">
    <property type="protein sequence ID" value="HNAJ_0001213401-mRNA-1"/>
    <property type="gene ID" value="HNAJ_0001213401"/>
</dbReference>
<dbReference type="Pfam" id="PF24173">
    <property type="entry name" value="TPR_TTI1_N"/>
    <property type="match status" value="1"/>
</dbReference>
<evidence type="ECO:0000259" key="1">
    <source>
        <dbReference type="Pfam" id="PF24173"/>
    </source>
</evidence>
<dbReference type="Gene3D" id="1.25.10.10">
    <property type="entry name" value="Leucine-rich Repeat Variant"/>
    <property type="match status" value="1"/>
</dbReference>
<dbReference type="STRING" id="102285.A0A0R3TWA7"/>
<gene>
    <name evidence="3" type="ORF">HNAJ_LOCUS12123</name>
</gene>
<sequence length="1082" mass="120616">MLPSSGAGILGELLLNSKDFQIEEVKNNHKISNCVWIYLMNSTTPGNVEKNLGKCKEILTGDNNMNYNTVLEDLSSILFKLNVEDASNISDDSWRCILKMVEICLLRPPTILKNISNRSLLPILGHLFVRFLELLRSQRSDDLRLDSIKAIHALVDHFEKKLKTARSFKIALRASYFLKMLPGLSQSLLASIVGEKGRNSTIKAKSLVALARVICVCFGMDVCESIKSLDKDTSAQLDLSQFNSLMSDSVKHLKKLVHICLSSIFAEVVTYSASAKQRLFDSVLAFSSEILKSCWHFLNLNAEAQNLRDDLIRALIIVNIEEGCSTFNKASDLLSEITGRNFPISESQKFTHEIEIPLSGREVINDISLQIIVDIVKDIDNGLQGSRDENITRSLLSRLCGVINYLGPTVISSFMGNKVNWENFLTTLCKYLELQLEDICLVDQINTLSPNSNASNSVSQLFRKQFVHFRNPANLHKTLEVMRLLISTCNNFDFVAETLLEIGIADENLESSSLILLSACLSALSSCGAVDDIFPKGFNGNFDCPIVCFHFTLSGFPSLDDLPKSERFGLALTLLEKLAERNYLQLETEVDQTSLAQWPLSSKPTVIKTPSVRSREQKLECLKSCIFIECIVATSSIWRSSEESTVYPDEILPYIMQMFSFAAGDGLLSSTAQKALECISANCGYAKLEDFLSVVSESILCSLNIDFHAIFLAVPSDDLTSPSPALMLKLQQTCRSLSYFVDHTNADVIYRLQPLVMQMLLCMDLSYQFAASSFIMVLRKVIALCARIGSTSSGSKLIPIKPPAICDPSELGKRKENMVEKLRNRQVDKITLSDVCERTFSKATQLLASTRKQHNYVLTGVSTKDTIESNDHETDVSEVTSDKPVYRKPHFRLVEEIMLRCTHLMSSNEPRVKMASMCLLSDGCLVITDEDILLPLVHKIWSPLLARIQDRHPAIVQQAFELFSTLTFVAGTFIRSRVSSDLVASLVSFLQKGASISSGKTSSYECLTACSVQKRLLYALGPICVQLRMFSNMLHPVVRVLCEYTGKDQPLVLREAAAHSLLKLCELDPGVVIYELNQHGQK</sequence>
<dbReference type="InterPro" id="IPR057567">
    <property type="entry name" value="TPR_TTI1_C"/>
</dbReference>
<dbReference type="SUPFAM" id="SSF48371">
    <property type="entry name" value="ARM repeat"/>
    <property type="match status" value="1"/>
</dbReference>
<dbReference type="InterPro" id="IPR052587">
    <property type="entry name" value="TELO2-interacting_protein_1"/>
</dbReference>
<feature type="domain" description="TTI1 N-terminal TPR" evidence="1">
    <location>
        <begin position="95"/>
        <end position="299"/>
    </location>
</feature>
<dbReference type="Pfam" id="PF24181">
    <property type="entry name" value="TPR_TTI1_C"/>
    <property type="match status" value="1"/>
</dbReference>
<dbReference type="GO" id="GO:0005737">
    <property type="term" value="C:cytoplasm"/>
    <property type="evidence" value="ECO:0007669"/>
    <property type="project" value="TreeGrafter"/>
</dbReference>
<evidence type="ECO:0000313" key="3">
    <source>
        <dbReference type="EMBL" id="VDO12239.1"/>
    </source>
</evidence>
<feature type="domain" description="TTI1 C-terminal TPR" evidence="2">
    <location>
        <begin position="864"/>
        <end position="1072"/>
    </location>
</feature>
<dbReference type="AlphaFoldDB" id="A0A0R3TWA7"/>
<protein>
    <submittedName>
        <fullName evidence="5">NUC173 domain-containing protein</fullName>
    </submittedName>
</protein>
<evidence type="ECO:0000313" key="4">
    <source>
        <dbReference type="Proteomes" id="UP000278807"/>
    </source>
</evidence>
<reference evidence="5" key="1">
    <citation type="submission" date="2017-02" db="UniProtKB">
        <authorList>
            <consortium name="WormBaseParasite"/>
        </authorList>
    </citation>
    <scope>IDENTIFICATION</scope>
</reference>
<dbReference type="InterPro" id="IPR016024">
    <property type="entry name" value="ARM-type_fold"/>
</dbReference>
<reference evidence="3 4" key="2">
    <citation type="submission" date="2018-11" db="EMBL/GenBank/DDBJ databases">
        <authorList>
            <consortium name="Pathogen Informatics"/>
        </authorList>
    </citation>
    <scope>NUCLEOTIDE SEQUENCE [LARGE SCALE GENOMIC DNA]</scope>
</reference>
<accession>A0A0R3TWA7</accession>
<dbReference type="InterPro" id="IPR057566">
    <property type="entry name" value="TPR_TTI1_N"/>
</dbReference>
<dbReference type="PANTHER" id="PTHR18460:SF3">
    <property type="entry name" value="TELO2-INTERACTING PROTEIN 1 HOMOLOG"/>
    <property type="match status" value="1"/>
</dbReference>
<dbReference type="InterPro" id="IPR011989">
    <property type="entry name" value="ARM-like"/>
</dbReference>
<keyword evidence="4" id="KW-1185">Reference proteome</keyword>
<proteinExistence type="predicted"/>
<dbReference type="EMBL" id="UZAE01014042">
    <property type="protein sequence ID" value="VDO12239.1"/>
    <property type="molecule type" value="Genomic_DNA"/>
</dbReference>
<name>A0A0R3TWA7_RODNA</name>
<evidence type="ECO:0000313" key="5">
    <source>
        <dbReference type="WBParaSite" id="HNAJ_0001213401-mRNA-1"/>
    </source>
</evidence>
<dbReference type="OrthoDB" id="49511at2759"/>
<dbReference type="Proteomes" id="UP000278807">
    <property type="component" value="Unassembled WGS sequence"/>
</dbReference>